<evidence type="ECO:0000313" key="3">
    <source>
        <dbReference type="EMBL" id="RZU47877.1"/>
    </source>
</evidence>
<dbReference type="GO" id="GO:0005576">
    <property type="term" value="C:extracellular region"/>
    <property type="evidence" value="ECO:0007669"/>
    <property type="project" value="InterPro"/>
</dbReference>
<dbReference type="InterPro" id="IPR001283">
    <property type="entry name" value="CRISP-related"/>
</dbReference>
<dbReference type="InterPro" id="IPR018244">
    <property type="entry name" value="Allrgn_V5/Tpx1_CS"/>
</dbReference>
<evidence type="ECO:0000256" key="1">
    <source>
        <dbReference type="SAM" id="SignalP"/>
    </source>
</evidence>
<dbReference type="PANTHER" id="PTHR10334">
    <property type="entry name" value="CYSTEINE-RICH SECRETORY PROTEIN-RELATED"/>
    <property type="match status" value="1"/>
</dbReference>
<protein>
    <submittedName>
        <fullName evidence="3">Cysteine-rich secretory family protein</fullName>
    </submittedName>
</protein>
<dbReference type="AlphaFoldDB" id="A0A4Q7ZBA1"/>
<dbReference type="PROSITE" id="PS01010">
    <property type="entry name" value="CRISP_2"/>
    <property type="match status" value="1"/>
</dbReference>
<dbReference type="PRINTS" id="PR00837">
    <property type="entry name" value="V5TPXLIKE"/>
</dbReference>
<keyword evidence="1" id="KW-0732">Signal</keyword>
<gene>
    <name evidence="3" type="ORF">EV700_0844</name>
</gene>
<name>A0A4Q7ZBA1_9GAMM</name>
<dbReference type="Gene3D" id="3.40.33.10">
    <property type="entry name" value="CAP"/>
    <property type="match status" value="1"/>
</dbReference>
<feature type="chain" id="PRO_5020802637" evidence="1">
    <location>
        <begin position="21"/>
        <end position="159"/>
    </location>
</feature>
<proteinExistence type="predicted"/>
<dbReference type="Proteomes" id="UP000292423">
    <property type="component" value="Unassembled WGS sequence"/>
</dbReference>
<keyword evidence="4" id="KW-1185">Reference proteome</keyword>
<dbReference type="EMBL" id="SHKX01000010">
    <property type="protein sequence ID" value="RZU47877.1"/>
    <property type="molecule type" value="Genomic_DNA"/>
</dbReference>
<comment type="caution">
    <text evidence="3">The sequence shown here is derived from an EMBL/GenBank/DDBJ whole genome shotgun (WGS) entry which is preliminary data.</text>
</comment>
<dbReference type="InterPro" id="IPR014044">
    <property type="entry name" value="CAP_dom"/>
</dbReference>
<organism evidence="3 4">
    <name type="scientific">Fluviicoccus keumensis</name>
    <dbReference type="NCBI Taxonomy" id="1435465"/>
    <lineage>
        <taxon>Bacteria</taxon>
        <taxon>Pseudomonadati</taxon>
        <taxon>Pseudomonadota</taxon>
        <taxon>Gammaproteobacteria</taxon>
        <taxon>Moraxellales</taxon>
        <taxon>Moraxellaceae</taxon>
        <taxon>Fluviicoccus</taxon>
    </lineage>
</organism>
<feature type="domain" description="SCP" evidence="2">
    <location>
        <begin position="23"/>
        <end position="155"/>
    </location>
</feature>
<evidence type="ECO:0000259" key="2">
    <source>
        <dbReference type="SMART" id="SM00198"/>
    </source>
</evidence>
<evidence type="ECO:0000313" key="4">
    <source>
        <dbReference type="Proteomes" id="UP000292423"/>
    </source>
</evidence>
<feature type="signal peptide" evidence="1">
    <location>
        <begin position="1"/>
        <end position="20"/>
    </location>
</feature>
<reference evidence="3 4" key="1">
    <citation type="submission" date="2019-02" db="EMBL/GenBank/DDBJ databases">
        <title>Genomic Encyclopedia of Type Strains, Phase IV (KMG-IV): sequencing the most valuable type-strain genomes for metagenomic binning, comparative biology and taxonomic classification.</title>
        <authorList>
            <person name="Goeker M."/>
        </authorList>
    </citation>
    <scope>NUCLEOTIDE SEQUENCE [LARGE SCALE GENOMIC DNA]</scope>
    <source>
        <strain evidence="3 4">DSM 105135</strain>
    </source>
</reference>
<dbReference type="OrthoDB" id="9794228at2"/>
<dbReference type="Pfam" id="PF00188">
    <property type="entry name" value="CAP"/>
    <property type="match status" value="1"/>
</dbReference>
<accession>A0A4Q7ZBA1</accession>
<dbReference type="RefSeq" id="WP_130411086.1">
    <property type="nucleotide sequence ID" value="NZ_SHKX01000010.1"/>
</dbReference>
<dbReference type="SMART" id="SM00198">
    <property type="entry name" value="SCP"/>
    <property type="match status" value="1"/>
</dbReference>
<dbReference type="FunFam" id="3.40.33.10:FF:000004">
    <property type="entry name" value="CAP, cysteine-rich secretory protein, antigen 5"/>
    <property type="match status" value="1"/>
</dbReference>
<sequence>MSCRLPALAAVLLLAAPAFAATLDPDTIVAAHNQYRAEVSVPPLSWSPEVAASAQAWAEDMASSGKFRHSGSRYGENIWAGTANAYSLNDMVKSWGDEKADFEYGTRTNSRNGGVVGHYTQIIWRNSTQVGCGLASGGGTDYFVCQYNPPGNYIGQQPY</sequence>
<dbReference type="PROSITE" id="PS01009">
    <property type="entry name" value="CRISP_1"/>
    <property type="match status" value="1"/>
</dbReference>
<dbReference type="SUPFAM" id="SSF55797">
    <property type="entry name" value="PR-1-like"/>
    <property type="match status" value="1"/>
</dbReference>
<dbReference type="InterPro" id="IPR035940">
    <property type="entry name" value="CAP_sf"/>
</dbReference>